<reference evidence="20 21" key="1">
    <citation type="submission" date="2019-09" db="EMBL/GenBank/DDBJ databases">
        <authorList>
            <person name="Valk L.C."/>
        </authorList>
    </citation>
    <scope>NUCLEOTIDE SEQUENCE [LARGE SCALE GENOMIC DNA]</scope>
    <source>
        <strain evidence="20">GalUA</strain>
    </source>
</reference>
<evidence type="ECO:0000256" key="17">
    <source>
        <dbReference type="ARBA" id="ARBA00030571"/>
    </source>
</evidence>
<evidence type="ECO:0000256" key="18">
    <source>
        <dbReference type="PIRSR" id="PIRSR006135-1"/>
    </source>
</evidence>
<evidence type="ECO:0000256" key="14">
    <source>
        <dbReference type="ARBA" id="ARBA00022840"/>
    </source>
</evidence>
<comment type="pathway">
    <text evidence="6">Cofactor biosynthesis; adenosylcobalamin biosynthesis; adenosylcobalamin from cob(II)yrinate a,c-diamide: step 5/7.</text>
</comment>
<dbReference type="PANTHER" id="PTHR34848:SF1">
    <property type="entry name" value="BIFUNCTIONAL ADENOSYLCOBALAMIN BIOSYNTHESIS PROTEIN COBU"/>
    <property type="match status" value="1"/>
</dbReference>
<evidence type="ECO:0000256" key="2">
    <source>
        <dbReference type="ARBA" id="ARBA00000711"/>
    </source>
</evidence>
<feature type="binding site" evidence="19">
    <location>
        <position position="63"/>
    </location>
    <ligand>
        <name>GTP</name>
        <dbReference type="ChEBI" id="CHEBI:37565"/>
    </ligand>
</feature>
<name>A0A7V7QNA7_9FIRM</name>
<dbReference type="InterPro" id="IPR027417">
    <property type="entry name" value="P-loop_NTPase"/>
</dbReference>
<dbReference type="EC" id="2.7.1.156" evidence="8"/>
<comment type="pathway">
    <text evidence="5">Cofactor biosynthesis; adenosylcobalamin biosynthesis; adenosylcobalamin from cob(II)yrinate a,c-diamide: step 6/7.</text>
</comment>
<dbReference type="GO" id="GO:0043752">
    <property type="term" value="F:adenosylcobinamide kinase activity"/>
    <property type="evidence" value="ECO:0007669"/>
    <property type="project" value="UniProtKB-EC"/>
</dbReference>
<reference evidence="20 21" key="2">
    <citation type="submission" date="2020-02" db="EMBL/GenBank/DDBJ databases">
        <title>Candidatus Galacturonibacter soehngenii shows hetero-acetogenic catabolism of galacturonic acid but lacks a canonical carbon monoxide dehydrogenase/acetyl-CoA synthase complex.</title>
        <authorList>
            <person name="Diender M."/>
            <person name="Stouten G.R."/>
            <person name="Petersen J.F."/>
            <person name="Nielsen P.H."/>
            <person name="Dueholm M.S."/>
            <person name="Pronk J.T."/>
            <person name="Van Loosdrecht M.C.M."/>
        </authorList>
    </citation>
    <scope>NUCLEOTIDE SEQUENCE [LARGE SCALE GENOMIC DNA]</scope>
    <source>
        <strain evidence="20">GalUA</strain>
    </source>
</reference>
<evidence type="ECO:0000256" key="7">
    <source>
        <dbReference type="ARBA" id="ARBA00007490"/>
    </source>
</evidence>
<evidence type="ECO:0000256" key="11">
    <source>
        <dbReference type="ARBA" id="ARBA00022679"/>
    </source>
</evidence>
<evidence type="ECO:0000256" key="9">
    <source>
        <dbReference type="ARBA" id="ARBA00012523"/>
    </source>
</evidence>
<dbReference type="OrthoDB" id="9799422at2"/>
<evidence type="ECO:0000256" key="5">
    <source>
        <dbReference type="ARBA" id="ARBA00004692"/>
    </source>
</evidence>
<comment type="catalytic activity">
    <reaction evidence="2">
        <text>adenosylcob(III)inamide phosphate + GTP + H(+) = adenosylcob(III)inamide-GDP + diphosphate</text>
        <dbReference type="Rhea" id="RHEA:22712"/>
        <dbReference type="ChEBI" id="CHEBI:15378"/>
        <dbReference type="ChEBI" id="CHEBI:33019"/>
        <dbReference type="ChEBI" id="CHEBI:37565"/>
        <dbReference type="ChEBI" id="CHEBI:58502"/>
        <dbReference type="ChEBI" id="CHEBI:60487"/>
        <dbReference type="EC" id="2.7.7.62"/>
    </reaction>
</comment>
<evidence type="ECO:0000256" key="1">
    <source>
        <dbReference type="ARBA" id="ARBA00000312"/>
    </source>
</evidence>
<dbReference type="EC" id="2.7.7.62" evidence="9"/>
<keyword evidence="14" id="KW-0067">ATP-binding</keyword>
<evidence type="ECO:0000256" key="10">
    <source>
        <dbReference type="ARBA" id="ARBA00022573"/>
    </source>
</evidence>
<accession>A0A7V7QNA7</accession>
<evidence type="ECO:0000256" key="8">
    <source>
        <dbReference type="ARBA" id="ARBA00012016"/>
    </source>
</evidence>
<keyword evidence="12 19" id="KW-0547">Nucleotide-binding</keyword>
<dbReference type="UniPathway" id="UPA00148">
    <property type="reaction ID" value="UER00236"/>
</dbReference>
<evidence type="ECO:0000256" key="19">
    <source>
        <dbReference type="PIRSR" id="PIRSR006135-2"/>
    </source>
</evidence>
<evidence type="ECO:0000256" key="15">
    <source>
        <dbReference type="ARBA" id="ARBA00023134"/>
    </source>
</evidence>
<comment type="function">
    <text evidence="4">Catalyzes ATP-dependent phosphorylation of adenosylcobinamide and addition of GMP to adenosylcobinamide phosphate.</text>
</comment>
<evidence type="ECO:0000256" key="13">
    <source>
        <dbReference type="ARBA" id="ARBA00022777"/>
    </source>
</evidence>
<keyword evidence="11 20" id="KW-0808">Transferase</keyword>
<dbReference type="AlphaFoldDB" id="A0A7V7QNA7"/>
<dbReference type="GO" id="GO:0005524">
    <property type="term" value="F:ATP binding"/>
    <property type="evidence" value="ECO:0007669"/>
    <property type="project" value="UniProtKB-KW"/>
</dbReference>
<dbReference type="Gene3D" id="3.40.50.300">
    <property type="entry name" value="P-loop containing nucleotide triphosphate hydrolases"/>
    <property type="match status" value="1"/>
</dbReference>
<feature type="active site" description="GMP-histidine intermediate" evidence="18">
    <location>
        <position position="50"/>
    </location>
</feature>
<dbReference type="GO" id="GO:0008820">
    <property type="term" value="F:cobinamide phosphate guanylyltransferase activity"/>
    <property type="evidence" value="ECO:0007669"/>
    <property type="project" value="UniProtKB-EC"/>
</dbReference>
<dbReference type="RefSeq" id="WP_151142899.1">
    <property type="nucleotide sequence ID" value="NZ_WAGX01000004.1"/>
</dbReference>
<evidence type="ECO:0000256" key="6">
    <source>
        <dbReference type="ARBA" id="ARBA00005159"/>
    </source>
</evidence>
<dbReference type="Pfam" id="PF02283">
    <property type="entry name" value="CobU"/>
    <property type="match status" value="1"/>
</dbReference>
<keyword evidence="15 19" id="KW-0342">GTP-binding</keyword>
<keyword evidence="21" id="KW-1185">Reference proteome</keyword>
<dbReference type="GO" id="GO:0005525">
    <property type="term" value="F:GTP binding"/>
    <property type="evidence" value="ECO:0007669"/>
    <property type="project" value="UniProtKB-KW"/>
</dbReference>
<dbReference type="Proteomes" id="UP000461768">
    <property type="component" value="Unassembled WGS sequence"/>
</dbReference>
<dbReference type="PANTHER" id="PTHR34848">
    <property type="match status" value="1"/>
</dbReference>
<comment type="catalytic activity">
    <reaction evidence="1">
        <text>adenosylcob(III)inamide + ATP = adenosylcob(III)inamide phosphate + ADP + H(+)</text>
        <dbReference type="Rhea" id="RHEA:15769"/>
        <dbReference type="ChEBI" id="CHEBI:2480"/>
        <dbReference type="ChEBI" id="CHEBI:15378"/>
        <dbReference type="ChEBI" id="CHEBI:30616"/>
        <dbReference type="ChEBI" id="CHEBI:58502"/>
        <dbReference type="ChEBI" id="CHEBI:456216"/>
        <dbReference type="EC" id="2.7.1.156"/>
    </reaction>
</comment>
<dbReference type="PIRSF" id="PIRSF006135">
    <property type="entry name" value="CobU"/>
    <property type="match status" value="1"/>
</dbReference>
<organism evidence="20 21">
    <name type="scientific">Candidatus Galacturonatibacter soehngenii</name>
    <dbReference type="NCBI Taxonomy" id="2307010"/>
    <lineage>
        <taxon>Bacteria</taxon>
        <taxon>Bacillati</taxon>
        <taxon>Bacillota</taxon>
        <taxon>Clostridia</taxon>
        <taxon>Lachnospirales</taxon>
        <taxon>Lachnospiraceae</taxon>
        <taxon>Candidatus Galacturonatibacter</taxon>
    </lineage>
</organism>
<evidence type="ECO:0000313" key="20">
    <source>
        <dbReference type="EMBL" id="KAB1439893.1"/>
    </source>
</evidence>
<feature type="binding site" evidence="19">
    <location>
        <begin position="7"/>
        <end position="14"/>
    </location>
    <ligand>
        <name>GTP</name>
        <dbReference type="ChEBI" id="CHEBI:37565"/>
    </ligand>
</feature>
<comment type="catalytic activity">
    <reaction evidence="3">
        <text>adenosylcob(III)inamide + GTP = adenosylcob(III)inamide phosphate + GDP + H(+)</text>
        <dbReference type="Rhea" id="RHEA:15765"/>
        <dbReference type="ChEBI" id="CHEBI:2480"/>
        <dbReference type="ChEBI" id="CHEBI:15378"/>
        <dbReference type="ChEBI" id="CHEBI:37565"/>
        <dbReference type="ChEBI" id="CHEBI:58189"/>
        <dbReference type="ChEBI" id="CHEBI:58502"/>
        <dbReference type="EC" id="2.7.1.156"/>
    </reaction>
</comment>
<evidence type="ECO:0000256" key="12">
    <source>
        <dbReference type="ARBA" id="ARBA00022741"/>
    </source>
</evidence>
<feature type="binding site" evidence="19">
    <location>
        <begin position="51"/>
        <end position="54"/>
    </location>
    <ligand>
        <name>GTP</name>
        <dbReference type="ChEBI" id="CHEBI:37565"/>
    </ligand>
</feature>
<dbReference type="GO" id="GO:0009236">
    <property type="term" value="P:cobalamin biosynthetic process"/>
    <property type="evidence" value="ECO:0007669"/>
    <property type="project" value="UniProtKB-UniPathway"/>
</dbReference>
<keyword evidence="13 20" id="KW-0418">Kinase</keyword>
<dbReference type="EMBL" id="WAGX01000004">
    <property type="protein sequence ID" value="KAB1439893.1"/>
    <property type="molecule type" value="Genomic_DNA"/>
</dbReference>
<protein>
    <recommendedName>
        <fullName evidence="16">Adenosylcobinamide kinase</fullName>
        <ecNumber evidence="8">2.7.1.156</ecNumber>
        <ecNumber evidence="9">2.7.7.62</ecNumber>
    </recommendedName>
    <alternativeName>
        <fullName evidence="17">Adenosylcobinamide-phosphate guanylyltransferase</fullName>
    </alternativeName>
</protein>
<dbReference type="CDD" id="cd00544">
    <property type="entry name" value="CobU"/>
    <property type="match status" value="1"/>
</dbReference>
<evidence type="ECO:0000313" key="21">
    <source>
        <dbReference type="Proteomes" id="UP000461768"/>
    </source>
</evidence>
<evidence type="ECO:0000256" key="16">
    <source>
        <dbReference type="ARBA" id="ARBA00029570"/>
    </source>
</evidence>
<evidence type="ECO:0000256" key="4">
    <source>
        <dbReference type="ARBA" id="ARBA00003889"/>
    </source>
</evidence>
<keyword evidence="10" id="KW-0169">Cobalamin biosynthesis</keyword>
<comment type="caution">
    <text evidence="20">The sequence shown here is derived from an EMBL/GenBank/DDBJ whole genome shotgun (WGS) entry which is preliminary data.</text>
</comment>
<comment type="similarity">
    <text evidence="7">Belongs to the CobU/CobP family.</text>
</comment>
<gene>
    <name evidence="20" type="ORF">F7O84_05790</name>
</gene>
<proteinExistence type="inferred from homology"/>
<evidence type="ECO:0000256" key="3">
    <source>
        <dbReference type="ARBA" id="ARBA00001522"/>
    </source>
</evidence>
<sequence length="181" mass="20471">MIVLITGASGSGKSAYGEELCLRLSGDEKKTYLATMYPYGEETLDKINRHKQMRAGKGFETIECYCNLKEVVSNVGHTVLLECMSNLLANELYMEYGAKEKAFEEIMQGILLLSKACKNLIIISNEVFNDSMPADIEMKQYIQLLGRLNQEIANQADVVCEVVYSIPVFWKGRIDCDLEWM</sequence>
<keyword evidence="20" id="KW-0548">Nucleotidyltransferase</keyword>
<feature type="binding site" evidence="19">
    <location>
        <position position="82"/>
    </location>
    <ligand>
        <name>GTP</name>
        <dbReference type="ChEBI" id="CHEBI:37565"/>
    </ligand>
</feature>
<dbReference type="InterPro" id="IPR003203">
    <property type="entry name" value="CobU/CobP"/>
</dbReference>
<dbReference type="SUPFAM" id="SSF52540">
    <property type="entry name" value="P-loop containing nucleoside triphosphate hydrolases"/>
    <property type="match status" value="1"/>
</dbReference>